<feature type="transmembrane region" description="Helical" evidence="7">
    <location>
        <begin position="470"/>
        <end position="492"/>
    </location>
</feature>
<evidence type="ECO:0000256" key="6">
    <source>
        <dbReference type="ARBA" id="ARBA00037968"/>
    </source>
</evidence>
<dbReference type="AlphaFoldDB" id="A0A1E5RVV2"/>
<dbReference type="SUPFAM" id="SSF103473">
    <property type="entry name" value="MFS general substrate transporter"/>
    <property type="match status" value="1"/>
</dbReference>
<dbReference type="OrthoDB" id="3639251at2759"/>
<feature type="transmembrane region" description="Helical" evidence="7">
    <location>
        <begin position="410"/>
        <end position="432"/>
    </location>
</feature>
<sequence length="619" mass="71767">MVQIIPSLRKVEGYYGQVETNVVVDSEVSSQSSAEAEKKSAEVEDVEVEFNEEHFVQPHDSITVHNPDGKPVTLMTNRSYELRNESGRKWYKKWYDEFEYRMNKKDRVSRFTSFNIMKFLYPSKVTNSKAEKTLLFKIDILIGLYFLMLCWSKSVDLNNYTSAYISGMKEDLKFVKNDYVYTSSITGVGAIIFQIPFMYILPRYPAHFVLPIMDLGWTWFTFACYRANSLAEFRGYRFIANSFGGAYYPVSQYILGSWYGPDELSSRVFLFFCGQLLGGVTSGLLQGRIFKSLNMVHGLAGWRWMFLIDAIAISLPTCFLGFFLIPGTPDRCYSLFLTDEEIKIARARVKRFAIKNPTKKLPAFFSWSNWKRLFLSPTFYILCVFDTVSWNNMTAFSGSYSLWLKSLNKYSVVTINNLSTLPAALGFAYVALCSFGSDFFRCKWIFIFFSNIMNAISCAILIKWDVSSSAKWFAFLTTYFSVAASPCLWSIINDFLRFDPQLKAMTWIAIYSFSQSTYSWIPLLTWKTVDSPKFRTGYIASLVFTLIYAFWSLVVLFFYKKNEKNHAVDNGIILYNSDPEAHHPVPEYVEKYMEQREDGYYYLKENQDRPSIASKEEFN</sequence>
<dbReference type="InterPro" id="IPR036259">
    <property type="entry name" value="MFS_trans_sf"/>
</dbReference>
<feature type="transmembrane region" description="Helical" evidence="7">
    <location>
        <begin position="302"/>
        <end position="325"/>
    </location>
</feature>
<keyword evidence="3 7" id="KW-0812">Transmembrane</keyword>
<accession>A0A1E5RVV2</accession>
<keyword evidence="9" id="KW-1185">Reference proteome</keyword>
<feature type="transmembrane region" description="Helical" evidence="7">
    <location>
        <begin position="444"/>
        <end position="464"/>
    </location>
</feature>
<evidence type="ECO:0000256" key="1">
    <source>
        <dbReference type="ARBA" id="ARBA00004141"/>
    </source>
</evidence>
<dbReference type="GO" id="GO:0016020">
    <property type="term" value="C:membrane"/>
    <property type="evidence" value="ECO:0007669"/>
    <property type="project" value="UniProtKB-SubCell"/>
</dbReference>
<dbReference type="Gene3D" id="1.20.1250.20">
    <property type="entry name" value="MFS general substrate transporter like domains"/>
    <property type="match status" value="1"/>
</dbReference>
<keyword evidence="5 7" id="KW-0472">Membrane</keyword>
<evidence type="ECO:0000256" key="3">
    <source>
        <dbReference type="ARBA" id="ARBA00022692"/>
    </source>
</evidence>
<evidence type="ECO:0000313" key="8">
    <source>
        <dbReference type="EMBL" id="OEJ91090.1"/>
    </source>
</evidence>
<keyword evidence="4 7" id="KW-1133">Transmembrane helix</keyword>
<evidence type="ECO:0000256" key="2">
    <source>
        <dbReference type="ARBA" id="ARBA00022448"/>
    </source>
</evidence>
<keyword evidence="2" id="KW-0813">Transport</keyword>
<comment type="similarity">
    <text evidence="6">Belongs to the major facilitator superfamily. Allantoate permease family.</text>
</comment>
<gene>
    <name evidence="8" type="ORF">AWRI3578_g414</name>
</gene>
<protein>
    <submittedName>
        <fullName evidence="8">Vitamin H transporter</fullName>
    </submittedName>
</protein>
<dbReference type="Proteomes" id="UP000095605">
    <property type="component" value="Unassembled WGS sequence"/>
</dbReference>
<dbReference type="FunFam" id="1.20.1250.20:FF:000065">
    <property type="entry name" value="Putative MFS pantothenate transporter"/>
    <property type="match status" value="1"/>
</dbReference>
<evidence type="ECO:0000256" key="4">
    <source>
        <dbReference type="ARBA" id="ARBA00022989"/>
    </source>
</evidence>
<dbReference type="EMBL" id="LPNL01000002">
    <property type="protein sequence ID" value="OEJ91090.1"/>
    <property type="molecule type" value="Genomic_DNA"/>
</dbReference>
<feature type="transmembrane region" description="Helical" evidence="7">
    <location>
        <begin position="504"/>
        <end position="526"/>
    </location>
</feature>
<feature type="transmembrane region" description="Helical" evidence="7">
    <location>
        <begin position="538"/>
        <end position="559"/>
    </location>
</feature>
<dbReference type="InterPro" id="IPR011701">
    <property type="entry name" value="MFS"/>
</dbReference>
<dbReference type="PANTHER" id="PTHR43791">
    <property type="entry name" value="PERMEASE-RELATED"/>
    <property type="match status" value="1"/>
</dbReference>
<proteinExistence type="inferred from homology"/>
<dbReference type="GO" id="GO:0022857">
    <property type="term" value="F:transmembrane transporter activity"/>
    <property type="evidence" value="ECO:0007669"/>
    <property type="project" value="InterPro"/>
</dbReference>
<dbReference type="PANTHER" id="PTHR43791:SF31">
    <property type="entry name" value="VITAMIN H TRANSPORTER"/>
    <property type="match status" value="1"/>
</dbReference>
<evidence type="ECO:0000313" key="9">
    <source>
        <dbReference type="Proteomes" id="UP000095605"/>
    </source>
</evidence>
<name>A0A1E5RVV2_9ASCO</name>
<organism evidence="8 9">
    <name type="scientific">Hanseniaspora opuntiae</name>
    <dbReference type="NCBI Taxonomy" id="211096"/>
    <lineage>
        <taxon>Eukaryota</taxon>
        <taxon>Fungi</taxon>
        <taxon>Dikarya</taxon>
        <taxon>Ascomycota</taxon>
        <taxon>Saccharomycotina</taxon>
        <taxon>Saccharomycetes</taxon>
        <taxon>Saccharomycodales</taxon>
        <taxon>Saccharomycodaceae</taxon>
        <taxon>Hanseniaspora</taxon>
    </lineage>
</organism>
<comment type="caution">
    <text evidence="8">The sequence shown here is derived from an EMBL/GenBank/DDBJ whole genome shotgun (WGS) entry which is preliminary data.</text>
</comment>
<dbReference type="Pfam" id="PF07690">
    <property type="entry name" value="MFS_1"/>
    <property type="match status" value="1"/>
</dbReference>
<evidence type="ECO:0000256" key="7">
    <source>
        <dbReference type="SAM" id="Phobius"/>
    </source>
</evidence>
<feature type="transmembrane region" description="Helical" evidence="7">
    <location>
        <begin position="179"/>
        <end position="201"/>
    </location>
</feature>
<reference evidence="9" key="1">
    <citation type="journal article" date="2016" name="Genome Announc.">
        <title>Genome sequences of three species of Hanseniaspora isolated from spontaneous wine fermentations.</title>
        <authorList>
            <person name="Sternes P.R."/>
            <person name="Lee D."/>
            <person name="Kutyna D.R."/>
            <person name="Borneman A.R."/>
        </authorList>
    </citation>
    <scope>NUCLEOTIDE SEQUENCE [LARGE SCALE GENOMIC DNA]</scope>
    <source>
        <strain evidence="9">AWRI3578</strain>
    </source>
</reference>
<feature type="transmembrane region" description="Helical" evidence="7">
    <location>
        <begin position="134"/>
        <end position="154"/>
    </location>
</feature>
<feature type="transmembrane region" description="Helical" evidence="7">
    <location>
        <begin position="268"/>
        <end position="290"/>
    </location>
</feature>
<evidence type="ECO:0000256" key="5">
    <source>
        <dbReference type="ARBA" id="ARBA00023136"/>
    </source>
</evidence>
<feature type="transmembrane region" description="Helical" evidence="7">
    <location>
        <begin position="373"/>
        <end position="390"/>
    </location>
</feature>
<comment type="subcellular location">
    <subcellularLocation>
        <location evidence="1">Membrane</location>
        <topology evidence="1">Multi-pass membrane protein</topology>
    </subcellularLocation>
</comment>